<dbReference type="Gene3D" id="1.50.10.20">
    <property type="match status" value="1"/>
</dbReference>
<dbReference type="Gene3D" id="3.30.70.1230">
    <property type="entry name" value="Nucleotide cyclase"/>
    <property type="match status" value="1"/>
</dbReference>
<dbReference type="GO" id="GO:0035556">
    <property type="term" value="P:intracellular signal transduction"/>
    <property type="evidence" value="ECO:0007669"/>
    <property type="project" value="InterPro"/>
</dbReference>
<proteinExistence type="predicted"/>
<protein>
    <submittedName>
        <fullName evidence="3">TPR repeat-containing protein</fullName>
    </submittedName>
</protein>
<evidence type="ECO:0000313" key="3">
    <source>
        <dbReference type="EMBL" id="ADC36129.1"/>
    </source>
</evidence>
<keyword evidence="1" id="KW-0812">Transmembrane</keyword>
<dbReference type="GO" id="GO:0009190">
    <property type="term" value="P:cyclic nucleotide biosynthetic process"/>
    <property type="evidence" value="ECO:0007669"/>
    <property type="project" value="InterPro"/>
</dbReference>
<name>E3T735_9BACT</name>
<keyword evidence="1" id="KW-0472">Membrane</keyword>
<dbReference type="PROSITE" id="PS50125">
    <property type="entry name" value="GUANYLATE_CYCLASE_2"/>
    <property type="match status" value="1"/>
</dbReference>
<evidence type="ECO:0000259" key="2">
    <source>
        <dbReference type="PROSITE" id="PS50125"/>
    </source>
</evidence>
<organism evidence="3">
    <name type="scientific">uncultured bacterium 253</name>
    <dbReference type="NCBI Taxonomy" id="698385"/>
    <lineage>
        <taxon>Bacteria</taxon>
        <taxon>environmental samples</taxon>
    </lineage>
</organism>
<keyword evidence="1" id="KW-1133">Transmembrane helix</keyword>
<dbReference type="EMBL" id="GU260713">
    <property type="protein sequence ID" value="ADC36129.1"/>
    <property type="molecule type" value="Genomic_DNA"/>
</dbReference>
<dbReference type="InterPro" id="IPR008930">
    <property type="entry name" value="Terpenoid_cyclase/PrenylTrfase"/>
</dbReference>
<dbReference type="AlphaFoldDB" id="E3T735"/>
<reference evidence="3" key="2">
    <citation type="journal article" date="2010" name="Appl. Environ. Microbiol.">
        <title>Comparative analysis of acidobacterial genomic fragments from terrestrial and aquatic metagenomic libraries, with emphasis on acidobacteria subdivision 6.</title>
        <authorList>
            <person name="Kielak A.M."/>
            <person name="van Veen J.A."/>
            <person name="Kowalchuk G.A."/>
        </authorList>
    </citation>
    <scope>NUCLEOTIDE SEQUENCE</scope>
</reference>
<dbReference type="SUPFAM" id="SSF48239">
    <property type="entry name" value="Terpenoid cyclases/Protein prenyltransferases"/>
    <property type="match status" value="1"/>
</dbReference>
<evidence type="ECO:0000256" key="1">
    <source>
        <dbReference type="SAM" id="Phobius"/>
    </source>
</evidence>
<accession>E3T735</accession>
<dbReference type="InterPro" id="IPR001054">
    <property type="entry name" value="A/G_cyclase"/>
</dbReference>
<dbReference type="GO" id="GO:0004016">
    <property type="term" value="F:adenylate cyclase activity"/>
    <property type="evidence" value="ECO:0007669"/>
    <property type="project" value="UniProtKB-ARBA"/>
</dbReference>
<reference evidence="3" key="1">
    <citation type="submission" date="2009-12" db="EMBL/GenBank/DDBJ databases">
        <authorList>
            <person name="Kielak A."/>
            <person name="van Veen J.A."/>
            <person name="Kowalchuk G.A."/>
        </authorList>
    </citation>
    <scope>NUCLEOTIDE SEQUENCE</scope>
</reference>
<dbReference type="Pfam" id="PF00211">
    <property type="entry name" value="Guanylate_cyc"/>
    <property type="match status" value="1"/>
</dbReference>
<feature type="domain" description="Guanylate cyclase" evidence="2">
    <location>
        <begin position="15"/>
        <end position="130"/>
    </location>
</feature>
<feature type="transmembrane region" description="Helical" evidence="1">
    <location>
        <begin position="202"/>
        <end position="221"/>
    </location>
</feature>
<sequence length="604" mass="67139">MSFENSLSGSMKLAHVLFMDIVSYSKLPIDEQASVLHTLQELVRDSTEVAKAREVEQLTSIPTGDGMALVFFNDPTAPVKCALEISRALKSHPEIQIRMGVHSGPVNEIIDVNGRINVAGSGINMAQRVMDSGDAGHILLSKRVAEDLNQYSRWQPLLHDLNEVEVKHAVKVHLFNLYTDEVGNPAPPGTVRKRKKQAVKPWVIAAALAIVIVPIAIVVFLKTRPAAPPARPSKPETEYRTLLQTKADAWADTVFAAQGTDGGIKMSPSSADATTQVWQTAQCLVGVLSLNKNVDAYVPKIKSAFNYLEGLHRPPPIDGWNLYGNLSPYTITEVASWVALANIRSLDSKTAIWNEQEKQEVIKRVVRDLDETIRRQDSGGGWRPIRDENTEFTRTYPTVMALWSLIDAKASPAVGAVVGNKYDEHIRKGINWLLRNYANGQGWVPNPNRSGQREHFEGLTAQALYVLSRAAAVDAFAFIKNESVYRTARQDFLKNKQFADWSIEANDSHLPDADLRFVGTEFLAEGSTFLWFPWTLAELTQLAQDTSMTEDDRQAAKQLRLDIFNQNADKLENYVEAANLMYILGENLYGISVYLNESQNGATP</sequence>
<dbReference type="InterPro" id="IPR029787">
    <property type="entry name" value="Nucleotide_cyclase"/>
</dbReference>
<dbReference type="SUPFAM" id="SSF55073">
    <property type="entry name" value="Nucleotide cyclase"/>
    <property type="match status" value="1"/>
</dbReference>
<dbReference type="CDD" id="cd07302">
    <property type="entry name" value="CHD"/>
    <property type="match status" value="1"/>
</dbReference>